<protein>
    <submittedName>
        <fullName evidence="10">Inositol monophosphatase family protein</fullName>
    </submittedName>
</protein>
<evidence type="ECO:0000256" key="7">
    <source>
        <dbReference type="ARBA" id="ARBA00023277"/>
    </source>
</evidence>
<dbReference type="PROSITE" id="PS00629">
    <property type="entry name" value="IMP_1"/>
    <property type="match status" value="1"/>
</dbReference>
<name>A0ABD5Y3Q2_9EURY</name>
<evidence type="ECO:0000256" key="6">
    <source>
        <dbReference type="ARBA" id="ARBA00022842"/>
    </source>
</evidence>
<feature type="binding site" evidence="9">
    <location>
        <position position="87"/>
    </location>
    <ligand>
        <name>Mg(2+)</name>
        <dbReference type="ChEBI" id="CHEBI:18420"/>
        <label>1</label>
        <note>catalytic</note>
    </ligand>
</feature>
<comment type="similarity">
    <text evidence="8">Belongs to the inositol monophosphatase superfamily. FBPase class 4 family.</text>
</comment>
<comment type="catalytic activity">
    <reaction evidence="1">
        <text>a myo-inositol phosphate + H2O = myo-inositol + phosphate</text>
        <dbReference type="Rhea" id="RHEA:24056"/>
        <dbReference type="ChEBI" id="CHEBI:15377"/>
        <dbReference type="ChEBI" id="CHEBI:17268"/>
        <dbReference type="ChEBI" id="CHEBI:43474"/>
        <dbReference type="ChEBI" id="CHEBI:84139"/>
        <dbReference type="EC" id="3.1.3.25"/>
    </reaction>
</comment>
<dbReference type="PANTHER" id="PTHR20854:SF4">
    <property type="entry name" value="INOSITOL-1-MONOPHOSPHATASE-RELATED"/>
    <property type="match status" value="1"/>
</dbReference>
<dbReference type="PRINTS" id="PR00377">
    <property type="entry name" value="IMPHPHTASES"/>
</dbReference>
<sequence length="260" mass="28589">MEQLVRENKPLRVGLEAVDNAATIHQEREWDGAELKSPQQLVTEIDFRIEQRIKERLSAEFPTHAFVGEEEGSEGASESVWYIDPIDGTTDFVYDLPHSSISLAYVVDGVRTVGIVHHPESDTTYAAVAGEGAYRNGDQISVSDETDLSRSLFGIGFSQNDVNSQTLRTAFEFLIDETLGVRRYGSAALQLCYAADGTFDGFLHRNLGSWDVAAGTLIVEEAGGVVTDFAGNSTEEQLFEGDVVATNEQLRDRMEFVTPS</sequence>
<comment type="catalytic activity">
    <reaction evidence="2">
        <text>beta-D-fructose 1,6-bisphosphate + H2O = beta-D-fructose 6-phosphate + phosphate</text>
        <dbReference type="Rhea" id="RHEA:11064"/>
        <dbReference type="ChEBI" id="CHEBI:15377"/>
        <dbReference type="ChEBI" id="CHEBI:32966"/>
        <dbReference type="ChEBI" id="CHEBI:43474"/>
        <dbReference type="ChEBI" id="CHEBI:57634"/>
        <dbReference type="EC" id="3.1.3.11"/>
    </reaction>
</comment>
<evidence type="ECO:0000256" key="2">
    <source>
        <dbReference type="ARBA" id="ARBA00001273"/>
    </source>
</evidence>
<evidence type="ECO:0000313" key="11">
    <source>
        <dbReference type="Proteomes" id="UP001596432"/>
    </source>
</evidence>
<accession>A0ABD5Y3Q2</accession>
<feature type="binding site" evidence="9">
    <location>
        <position position="211"/>
    </location>
    <ligand>
        <name>Mg(2+)</name>
        <dbReference type="ChEBI" id="CHEBI:18420"/>
        <label>1</label>
        <note>catalytic</note>
    </ligand>
</feature>
<keyword evidence="7" id="KW-0119">Carbohydrate metabolism</keyword>
<dbReference type="GeneID" id="78821826"/>
<feature type="binding site" evidence="9">
    <location>
        <position position="86"/>
    </location>
    <ligand>
        <name>Mg(2+)</name>
        <dbReference type="ChEBI" id="CHEBI:18420"/>
        <label>1</label>
        <note>catalytic</note>
    </ligand>
</feature>
<dbReference type="PROSITE" id="PS00630">
    <property type="entry name" value="IMP_2"/>
    <property type="match status" value="1"/>
</dbReference>
<dbReference type="GO" id="GO:0042132">
    <property type="term" value="F:fructose 1,6-bisphosphate 1-phosphatase activity"/>
    <property type="evidence" value="ECO:0007669"/>
    <property type="project" value="UniProtKB-EC"/>
</dbReference>
<comment type="caution">
    <text evidence="10">The sequence shown here is derived from an EMBL/GenBank/DDBJ whole genome shotgun (WGS) entry which is preliminary data.</text>
</comment>
<evidence type="ECO:0000256" key="1">
    <source>
        <dbReference type="ARBA" id="ARBA00001033"/>
    </source>
</evidence>
<keyword evidence="4 9" id="KW-0479">Metal-binding</keyword>
<evidence type="ECO:0000256" key="9">
    <source>
        <dbReference type="PIRSR" id="PIRSR600760-2"/>
    </source>
</evidence>
<dbReference type="Gene3D" id="3.30.540.10">
    <property type="entry name" value="Fructose-1,6-Bisphosphatase, subunit A, domain 1"/>
    <property type="match status" value="1"/>
</dbReference>
<dbReference type="EMBL" id="JBHTAS010000001">
    <property type="protein sequence ID" value="MFC7141511.1"/>
    <property type="molecule type" value="Genomic_DNA"/>
</dbReference>
<dbReference type="Pfam" id="PF00459">
    <property type="entry name" value="Inositol_P"/>
    <property type="match status" value="1"/>
</dbReference>
<dbReference type="Gene3D" id="3.40.190.80">
    <property type="match status" value="1"/>
</dbReference>
<dbReference type="AlphaFoldDB" id="A0ABD5Y3Q2"/>
<comment type="cofactor">
    <cofactor evidence="3 9">
        <name>Mg(2+)</name>
        <dbReference type="ChEBI" id="CHEBI:18420"/>
    </cofactor>
</comment>
<keyword evidence="11" id="KW-1185">Reference proteome</keyword>
<evidence type="ECO:0000256" key="8">
    <source>
        <dbReference type="ARBA" id="ARBA00038103"/>
    </source>
</evidence>
<dbReference type="Proteomes" id="UP001596432">
    <property type="component" value="Unassembled WGS sequence"/>
</dbReference>
<feature type="binding site" evidence="9">
    <location>
        <position position="84"/>
    </location>
    <ligand>
        <name>Mg(2+)</name>
        <dbReference type="ChEBI" id="CHEBI:18420"/>
        <label>1</label>
        <note>catalytic</note>
    </ligand>
</feature>
<organism evidence="10 11">
    <name type="scientific">Halosimplex aquaticum</name>
    <dbReference type="NCBI Taxonomy" id="3026162"/>
    <lineage>
        <taxon>Archaea</taxon>
        <taxon>Methanobacteriati</taxon>
        <taxon>Methanobacteriota</taxon>
        <taxon>Stenosarchaea group</taxon>
        <taxon>Halobacteria</taxon>
        <taxon>Halobacteriales</taxon>
        <taxon>Haloarculaceae</taxon>
        <taxon>Halosimplex</taxon>
    </lineage>
</organism>
<evidence type="ECO:0000256" key="5">
    <source>
        <dbReference type="ARBA" id="ARBA00022801"/>
    </source>
</evidence>
<dbReference type="CDD" id="cd01639">
    <property type="entry name" value="IMPase"/>
    <property type="match status" value="1"/>
</dbReference>
<dbReference type="InterPro" id="IPR000760">
    <property type="entry name" value="Inositol_monophosphatase-like"/>
</dbReference>
<reference evidence="10 11" key="1">
    <citation type="journal article" date="2019" name="Int. J. Syst. Evol. Microbiol.">
        <title>The Global Catalogue of Microorganisms (GCM) 10K type strain sequencing project: providing services to taxonomists for standard genome sequencing and annotation.</title>
        <authorList>
            <consortium name="The Broad Institute Genomics Platform"/>
            <consortium name="The Broad Institute Genome Sequencing Center for Infectious Disease"/>
            <person name="Wu L."/>
            <person name="Ma J."/>
        </authorList>
    </citation>
    <scope>NUCLEOTIDE SEQUENCE [LARGE SCALE GENOMIC DNA]</scope>
    <source>
        <strain evidence="10 11">XZYJT29</strain>
    </source>
</reference>
<dbReference type="SUPFAM" id="SSF56655">
    <property type="entry name" value="Carbohydrate phosphatase"/>
    <property type="match status" value="1"/>
</dbReference>
<dbReference type="GO" id="GO:0052834">
    <property type="term" value="F:inositol monophosphate phosphatase activity"/>
    <property type="evidence" value="ECO:0007669"/>
    <property type="project" value="UniProtKB-EC"/>
</dbReference>
<dbReference type="PANTHER" id="PTHR20854">
    <property type="entry name" value="INOSITOL MONOPHOSPHATASE"/>
    <property type="match status" value="1"/>
</dbReference>
<keyword evidence="5" id="KW-0378">Hydrolase</keyword>
<evidence type="ECO:0000313" key="10">
    <source>
        <dbReference type="EMBL" id="MFC7141511.1"/>
    </source>
</evidence>
<gene>
    <name evidence="10" type="ORF">ACFQMA_16940</name>
</gene>
<dbReference type="GO" id="GO:0046872">
    <property type="term" value="F:metal ion binding"/>
    <property type="evidence" value="ECO:0007669"/>
    <property type="project" value="UniProtKB-KW"/>
</dbReference>
<feature type="binding site" evidence="9">
    <location>
        <position position="69"/>
    </location>
    <ligand>
        <name>Mg(2+)</name>
        <dbReference type="ChEBI" id="CHEBI:18420"/>
        <label>1</label>
        <note>catalytic</note>
    </ligand>
</feature>
<dbReference type="InterPro" id="IPR020583">
    <property type="entry name" value="Inositol_monoP_metal-BS"/>
</dbReference>
<dbReference type="InterPro" id="IPR020550">
    <property type="entry name" value="Inositol_monophosphatase_CS"/>
</dbReference>
<proteinExistence type="inferred from homology"/>
<dbReference type="InterPro" id="IPR033942">
    <property type="entry name" value="IMPase"/>
</dbReference>
<dbReference type="RefSeq" id="WP_274322592.1">
    <property type="nucleotide sequence ID" value="NZ_CP118158.1"/>
</dbReference>
<keyword evidence="6 9" id="KW-0460">Magnesium</keyword>
<evidence type="ECO:0000256" key="3">
    <source>
        <dbReference type="ARBA" id="ARBA00001946"/>
    </source>
</evidence>
<evidence type="ECO:0000256" key="4">
    <source>
        <dbReference type="ARBA" id="ARBA00022723"/>
    </source>
</evidence>